<gene>
    <name evidence="1" type="ORF">K444DRAFT_490986</name>
</gene>
<keyword evidence="2" id="KW-1185">Reference proteome</keyword>
<sequence>TVQMTWDAMGYAYGYRIWTRNIQNASDVLTPGILSSTETCAGATYLFPGAWNYEFCVTSYNGNYESVLTGCTVAP</sequence>
<name>A0A2J6SR57_9HELO</name>
<dbReference type="Proteomes" id="UP000235371">
    <property type="component" value="Unassembled WGS sequence"/>
</dbReference>
<protein>
    <recommendedName>
        <fullName evidence="3">Fibronectin type-III domain-containing protein</fullName>
    </recommendedName>
</protein>
<dbReference type="InParanoid" id="A0A2J6SR57"/>
<evidence type="ECO:0000313" key="1">
    <source>
        <dbReference type="EMBL" id="PMD53261.1"/>
    </source>
</evidence>
<dbReference type="EMBL" id="KZ613887">
    <property type="protein sequence ID" value="PMD53261.1"/>
    <property type="molecule type" value="Genomic_DNA"/>
</dbReference>
<proteinExistence type="predicted"/>
<dbReference type="RefSeq" id="XP_024730165.1">
    <property type="nucleotide sequence ID" value="XM_024873201.1"/>
</dbReference>
<evidence type="ECO:0008006" key="3">
    <source>
        <dbReference type="Google" id="ProtNLM"/>
    </source>
</evidence>
<dbReference type="GeneID" id="36581281"/>
<feature type="non-terminal residue" evidence="1">
    <location>
        <position position="1"/>
    </location>
</feature>
<evidence type="ECO:0000313" key="2">
    <source>
        <dbReference type="Proteomes" id="UP000235371"/>
    </source>
</evidence>
<dbReference type="AlphaFoldDB" id="A0A2J6SR57"/>
<dbReference type="InterPro" id="IPR036116">
    <property type="entry name" value="FN3_sf"/>
</dbReference>
<organism evidence="1 2">
    <name type="scientific">Hyaloscypha bicolor E</name>
    <dbReference type="NCBI Taxonomy" id="1095630"/>
    <lineage>
        <taxon>Eukaryota</taxon>
        <taxon>Fungi</taxon>
        <taxon>Dikarya</taxon>
        <taxon>Ascomycota</taxon>
        <taxon>Pezizomycotina</taxon>
        <taxon>Leotiomycetes</taxon>
        <taxon>Helotiales</taxon>
        <taxon>Hyaloscyphaceae</taxon>
        <taxon>Hyaloscypha</taxon>
        <taxon>Hyaloscypha bicolor</taxon>
    </lineage>
</organism>
<accession>A0A2J6SR57</accession>
<dbReference type="OrthoDB" id="2119228at2759"/>
<dbReference type="SUPFAM" id="SSF49265">
    <property type="entry name" value="Fibronectin type III"/>
    <property type="match status" value="1"/>
</dbReference>
<feature type="non-terminal residue" evidence="1">
    <location>
        <position position="75"/>
    </location>
</feature>
<dbReference type="STRING" id="1095630.A0A2J6SR57"/>
<reference evidence="1 2" key="1">
    <citation type="submission" date="2016-04" db="EMBL/GenBank/DDBJ databases">
        <title>A degradative enzymes factory behind the ericoid mycorrhizal symbiosis.</title>
        <authorList>
            <consortium name="DOE Joint Genome Institute"/>
            <person name="Martino E."/>
            <person name="Morin E."/>
            <person name="Grelet G."/>
            <person name="Kuo A."/>
            <person name="Kohler A."/>
            <person name="Daghino S."/>
            <person name="Barry K."/>
            <person name="Choi C."/>
            <person name="Cichocki N."/>
            <person name="Clum A."/>
            <person name="Copeland A."/>
            <person name="Hainaut M."/>
            <person name="Haridas S."/>
            <person name="Labutti K."/>
            <person name="Lindquist E."/>
            <person name="Lipzen A."/>
            <person name="Khouja H.-R."/>
            <person name="Murat C."/>
            <person name="Ohm R."/>
            <person name="Olson A."/>
            <person name="Spatafora J."/>
            <person name="Veneault-Fourrey C."/>
            <person name="Henrissat B."/>
            <person name="Grigoriev I."/>
            <person name="Martin F."/>
            <person name="Perotto S."/>
        </authorList>
    </citation>
    <scope>NUCLEOTIDE SEQUENCE [LARGE SCALE GENOMIC DNA]</scope>
    <source>
        <strain evidence="1 2">E</strain>
    </source>
</reference>